<feature type="domain" description="TauD/TfdA-like" evidence="7">
    <location>
        <begin position="104"/>
        <end position="324"/>
    </location>
</feature>
<dbReference type="EMBL" id="BAAARV010000144">
    <property type="protein sequence ID" value="GAA2395990.1"/>
    <property type="molecule type" value="Genomic_DNA"/>
</dbReference>
<dbReference type="InterPro" id="IPR003819">
    <property type="entry name" value="TauD/TfdA-like"/>
</dbReference>
<feature type="domain" description="Gamma-butyrobetaine hydroxylase-like N-terminal" evidence="8">
    <location>
        <begin position="5"/>
        <end position="68"/>
    </location>
</feature>
<dbReference type="Proteomes" id="UP001501444">
    <property type="component" value="Unassembled WGS sequence"/>
</dbReference>
<comment type="caution">
    <text evidence="9">The sequence shown here is derived from an EMBL/GenBank/DDBJ whole genome shotgun (WGS) entry which is preliminary data.</text>
</comment>
<name>A0ABN3I6E3_9ACTN</name>
<evidence type="ECO:0000256" key="6">
    <source>
        <dbReference type="ARBA" id="ARBA00023004"/>
    </source>
</evidence>
<dbReference type="Gene3D" id="3.60.130.10">
    <property type="entry name" value="Clavaminate synthase-like"/>
    <property type="match status" value="1"/>
</dbReference>
<reference evidence="9 10" key="1">
    <citation type="journal article" date="2019" name="Int. J. Syst. Evol. Microbiol.">
        <title>The Global Catalogue of Microorganisms (GCM) 10K type strain sequencing project: providing services to taxonomists for standard genome sequencing and annotation.</title>
        <authorList>
            <consortium name="The Broad Institute Genomics Platform"/>
            <consortium name="The Broad Institute Genome Sequencing Center for Infectious Disease"/>
            <person name="Wu L."/>
            <person name="Ma J."/>
        </authorList>
    </citation>
    <scope>NUCLEOTIDE SEQUENCE [LARGE SCALE GENOMIC DNA]</scope>
    <source>
        <strain evidence="9 10">JCM 3272</strain>
    </source>
</reference>
<dbReference type="PANTHER" id="PTHR10696">
    <property type="entry name" value="GAMMA-BUTYROBETAINE HYDROXYLASE-RELATED"/>
    <property type="match status" value="1"/>
</dbReference>
<dbReference type="SUPFAM" id="SSF51197">
    <property type="entry name" value="Clavaminate synthase-like"/>
    <property type="match status" value="1"/>
</dbReference>
<dbReference type="InterPro" id="IPR042098">
    <property type="entry name" value="TauD-like_sf"/>
</dbReference>
<dbReference type="Pfam" id="PF06155">
    <property type="entry name" value="GBBH-like_N"/>
    <property type="match status" value="1"/>
</dbReference>
<evidence type="ECO:0000256" key="3">
    <source>
        <dbReference type="ARBA" id="ARBA00022723"/>
    </source>
</evidence>
<evidence type="ECO:0000256" key="5">
    <source>
        <dbReference type="ARBA" id="ARBA00023002"/>
    </source>
</evidence>
<keyword evidence="6" id="KW-0408">Iron</keyword>
<evidence type="ECO:0000313" key="10">
    <source>
        <dbReference type="Proteomes" id="UP001501444"/>
    </source>
</evidence>
<dbReference type="Pfam" id="PF02668">
    <property type="entry name" value="TauD"/>
    <property type="match status" value="1"/>
</dbReference>
<dbReference type="GO" id="GO:0051213">
    <property type="term" value="F:dioxygenase activity"/>
    <property type="evidence" value="ECO:0007669"/>
    <property type="project" value="UniProtKB-KW"/>
</dbReference>
<proteinExistence type="inferred from homology"/>
<dbReference type="InterPro" id="IPR010376">
    <property type="entry name" value="GBBH-like_N"/>
</dbReference>
<evidence type="ECO:0000259" key="8">
    <source>
        <dbReference type="Pfam" id="PF06155"/>
    </source>
</evidence>
<accession>A0ABN3I6E3</accession>
<protein>
    <submittedName>
        <fullName evidence="9">Gamma-butyrobetaine dioxygenase</fullName>
    </submittedName>
</protein>
<keyword evidence="3" id="KW-0479">Metal-binding</keyword>
<evidence type="ECO:0000259" key="7">
    <source>
        <dbReference type="Pfam" id="PF02668"/>
    </source>
</evidence>
<dbReference type="PANTHER" id="PTHR10696:SF25">
    <property type="entry name" value="OXIDOREDUCTASE AIM17-RELATED"/>
    <property type="match status" value="1"/>
</dbReference>
<keyword evidence="4 9" id="KW-0223">Dioxygenase</keyword>
<evidence type="ECO:0000256" key="1">
    <source>
        <dbReference type="ARBA" id="ARBA00001954"/>
    </source>
</evidence>
<comment type="cofactor">
    <cofactor evidence="1">
        <name>Fe(2+)</name>
        <dbReference type="ChEBI" id="CHEBI:29033"/>
    </cofactor>
</comment>
<evidence type="ECO:0000256" key="2">
    <source>
        <dbReference type="ARBA" id="ARBA00008654"/>
    </source>
</evidence>
<dbReference type="RefSeq" id="WP_344620931.1">
    <property type="nucleotide sequence ID" value="NZ_BAAARV010000144.1"/>
</dbReference>
<dbReference type="CDD" id="cd00250">
    <property type="entry name" value="CAS_like"/>
    <property type="match status" value="1"/>
</dbReference>
<keyword evidence="5" id="KW-0560">Oxidoreductase</keyword>
<organism evidence="9 10">
    <name type="scientific">Dactylosporangium salmoneum</name>
    <dbReference type="NCBI Taxonomy" id="53361"/>
    <lineage>
        <taxon>Bacteria</taxon>
        <taxon>Bacillati</taxon>
        <taxon>Actinomycetota</taxon>
        <taxon>Actinomycetes</taxon>
        <taxon>Micromonosporales</taxon>
        <taxon>Micromonosporaceae</taxon>
        <taxon>Dactylosporangium</taxon>
    </lineage>
</organism>
<dbReference type="Gene3D" id="3.30.2020.30">
    <property type="match status" value="1"/>
</dbReference>
<evidence type="ECO:0000256" key="4">
    <source>
        <dbReference type="ARBA" id="ARBA00022964"/>
    </source>
</evidence>
<sequence length="337" mass="37184">MELPFPPVWLRDNCPCPACRDPHSGQKPHTVADLDPDVTVRSVAGDEQTVAVTFSDGHRSVFDRNWLRAHERADDAGDGRTERGKDLWDQVEPPEAGWAAFSRDPAPLLRALWRTGFALVRDTPVEEGTVLAVARAFGHVRTTNYGELFDVRIEPDPANLAFTARAIAPHTDNPYRDPVPTLQLLHCLRDAAAGGESGLVDGFRAAVLLRERHPGHFAVLSGTPVTFAWGRLRAQRPMIGVDERGRIREIRYNNRSLQALAGPPEALAAFYAAYRAFDDLLNRPGAMVTFKLAPGDCVIFDNTRVLHARTAFGGRAERHLQGCYADLDAVQWVTSAP</sequence>
<dbReference type="InterPro" id="IPR050411">
    <property type="entry name" value="AlphaKG_dependent_hydroxylases"/>
</dbReference>
<gene>
    <name evidence="9" type="ORF">GCM10010170_111400</name>
</gene>
<keyword evidence="10" id="KW-1185">Reference proteome</keyword>
<dbReference type="InterPro" id="IPR038492">
    <property type="entry name" value="GBBH-like_N_sf"/>
</dbReference>
<evidence type="ECO:0000313" key="9">
    <source>
        <dbReference type="EMBL" id="GAA2395990.1"/>
    </source>
</evidence>
<comment type="similarity">
    <text evidence="2">Belongs to the gamma-BBH/TMLD family.</text>
</comment>